<keyword evidence="1" id="KW-0812">Transmembrane</keyword>
<dbReference type="EMBL" id="CP136422">
    <property type="protein sequence ID" value="WPX76042.1"/>
    <property type="molecule type" value="Genomic_DNA"/>
</dbReference>
<sequence length="121" mass="13699">MTVRKFLYGATGFLSLLGVIGVMSNEKEFLPFFVFAINFEYWFMKQDEMLDEYMNKSASRGFYCGMIATACITLYSFLIKQSSGNEAFTNGLALGWAISVIVYSISTAYFGMKEKWGICND</sequence>
<keyword evidence="3" id="KW-1185">Reference proteome</keyword>
<proteinExistence type="predicted"/>
<reference evidence="2" key="1">
    <citation type="submission" date="2023-10" db="EMBL/GenBank/DDBJ databases">
        <title>Genome sequence of Blautia coccoides DSM 935.</title>
        <authorList>
            <person name="Boeer T."/>
            <person name="Bengelsdorf F.R."/>
            <person name="Daniel R."/>
            <person name="Poehlein A."/>
        </authorList>
    </citation>
    <scope>NUCLEOTIDE SEQUENCE [LARGE SCALE GENOMIC DNA]</scope>
    <source>
        <strain evidence="2">DSM 935</strain>
    </source>
</reference>
<name>A0ABZ0UFL3_9FIRM</name>
<evidence type="ECO:0000256" key="1">
    <source>
        <dbReference type="SAM" id="Phobius"/>
    </source>
</evidence>
<feature type="transmembrane region" description="Helical" evidence="1">
    <location>
        <begin position="91"/>
        <end position="112"/>
    </location>
</feature>
<keyword evidence="1" id="KW-1133">Transmembrane helix</keyword>
<evidence type="ECO:0000313" key="3">
    <source>
        <dbReference type="Proteomes" id="UP001325248"/>
    </source>
</evidence>
<evidence type="ECO:0008006" key="4">
    <source>
        <dbReference type="Google" id="ProtNLM"/>
    </source>
</evidence>
<gene>
    <name evidence="2" type="ORF">BLCOC_44210</name>
</gene>
<feature type="transmembrane region" description="Helical" evidence="1">
    <location>
        <begin position="60"/>
        <end position="79"/>
    </location>
</feature>
<feature type="transmembrane region" description="Helical" evidence="1">
    <location>
        <begin position="6"/>
        <end position="22"/>
    </location>
</feature>
<protein>
    <recommendedName>
        <fullName evidence="4">DUF3796 domain-containing protein</fullName>
    </recommendedName>
</protein>
<keyword evidence="1" id="KW-0472">Membrane</keyword>
<evidence type="ECO:0000313" key="2">
    <source>
        <dbReference type="EMBL" id="WPX76042.1"/>
    </source>
</evidence>
<dbReference type="Proteomes" id="UP001325248">
    <property type="component" value="Chromosome"/>
</dbReference>
<organism evidence="2 3">
    <name type="scientific">Blautia producta</name>
    <dbReference type="NCBI Taxonomy" id="33035"/>
    <lineage>
        <taxon>Bacteria</taxon>
        <taxon>Bacillati</taxon>
        <taxon>Bacillota</taxon>
        <taxon>Clostridia</taxon>
        <taxon>Lachnospirales</taxon>
        <taxon>Lachnospiraceae</taxon>
        <taxon>Blautia</taxon>
    </lineage>
</organism>
<accession>A0ABZ0UFL3</accession>